<feature type="transmembrane region" description="Helical" evidence="1">
    <location>
        <begin position="106"/>
        <end position="126"/>
    </location>
</feature>
<accession>A0A1G2PC53</accession>
<feature type="transmembrane region" description="Helical" evidence="1">
    <location>
        <begin position="12"/>
        <end position="31"/>
    </location>
</feature>
<evidence type="ECO:0000313" key="2">
    <source>
        <dbReference type="EMBL" id="OHA45863.1"/>
    </source>
</evidence>
<gene>
    <name evidence="2" type="ORF">A2828_01160</name>
</gene>
<reference evidence="2 3" key="1">
    <citation type="journal article" date="2016" name="Nat. Commun.">
        <title>Thousands of microbial genomes shed light on interconnected biogeochemical processes in an aquifer system.</title>
        <authorList>
            <person name="Anantharaman K."/>
            <person name="Brown C.T."/>
            <person name="Hug L.A."/>
            <person name="Sharon I."/>
            <person name="Castelle C.J."/>
            <person name="Probst A.J."/>
            <person name="Thomas B.C."/>
            <person name="Singh A."/>
            <person name="Wilkins M.J."/>
            <person name="Karaoz U."/>
            <person name="Brodie E.L."/>
            <person name="Williams K.H."/>
            <person name="Hubbard S.S."/>
            <person name="Banfield J.F."/>
        </authorList>
    </citation>
    <scope>NUCLEOTIDE SEQUENCE [LARGE SCALE GENOMIC DNA]</scope>
</reference>
<dbReference type="Proteomes" id="UP000178869">
    <property type="component" value="Unassembled WGS sequence"/>
</dbReference>
<feature type="transmembrane region" description="Helical" evidence="1">
    <location>
        <begin position="146"/>
        <end position="169"/>
    </location>
</feature>
<name>A0A1G2PC53_9BACT</name>
<evidence type="ECO:0000313" key="3">
    <source>
        <dbReference type="Proteomes" id="UP000178869"/>
    </source>
</evidence>
<evidence type="ECO:0000256" key="1">
    <source>
        <dbReference type="SAM" id="Phobius"/>
    </source>
</evidence>
<protein>
    <submittedName>
        <fullName evidence="2">Uncharacterized protein</fullName>
    </submittedName>
</protein>
<comment type="caution">
    <text evidence="2">The sequence shown here is derived from an EMBL/GenBank/DDBJ whole genome shotgun (WGS) entry which is preliminary data.</text>
</comment>
<organism evidence="2 3">
    <name type="scientific">Candidatus Terrybacteria bacterium RIFCSPHIGHO2_01_FULL_43_35</name>
    <dbReference type="NCBI Taxonomy" id="1802361"/>
    <lineage>
        <taxon>Bacteria</taxon>
        <taxon>Candidatus Terryibacteriota</taxon>
    </lineage>
</organism>
<keyword evidence="1" id="KW-0472">Membrane</keyword>
<keyword evidence="1" id="KW-0812">Transmembrane</keyword>
<keyword evidence="1" id="KW-1133">Transmembrane helix</keyword>
<sequence length="180" mass="20475">MPHVLKWIITPFGSLNQFLAVYLFFLITRFADMATTQYFLSRYSWSVEMETNLVGRILLQNFDFTSVVAGNIILSSILLILVAQYLFWALYKLYPARKPTGLSLRGVYALIAGFSVQGTLIVLWNMELFPHDIQYSIMNALSWPHYNWLGIWLGAILQVILCVVVIVILKLPAKNNSPAG</sequence>
<proteinExistence type="predicted"/>
<feature type="transmembrane region" description="Helical" evidence="1">
    <location>
        <begin position="72"/>
        <end position="94"/>
    </location>
</feature>
<dbReference type="AlphaFoldDB" id="A0A1G2PC53"/>
<dbReference type="EMBL" id="MHSR01000025">
    <property type="protein sequence ID" value="OHA45863.1"/>
    <property type="molecule type" value="Genomic_DNA"/>
</dbReference>